<dbReference type="Gene3D" id="2.170.270.10">
    <property type="entry name" value="SET domain"/>
    <property type="match status" value="1"/>
</dbReference>
<sequence length="783" mass="86053">MNETKSTRRSRDALEVAIRKYGHPAAISDLNSFSESSDARRVFLDATFTMCRDSFMDFTIQKMSAGGGDIQGYECADDGKKADMHCPLARALQEYGIRVDVVSEAFVSYLRTWLGTFGRPTPPKPTMLYQHEARVRYNKEQETMAKAKTGHTREMLSTSKNVTKEHHHVSNQVKWDNLKPVLIRDLKIFESNRGTFLEGKLLVEPFTPMVGCTTIMEDNNGDVLLVALYNFLPAGVSGSDADPIASAKIPKGCKVRIAEPFLKVFKDGSRGVRIDNPSDITVVVQHQNGGRDEMLGKFKANGNGLFQKKLYLGAIECYINGLRNADFVPTVLSNRSQAFIMVKDWKNAFADAAASLTIRPGCTKTWGRYKKSLEKLEQSLEDNLKGAESNDRARRFFEAALLARVNVDFSKDDNADVNLLKSKGNNAFKSKDYSTAIEMYSVALSLAGKTCRALLSNWAQCCLSIGALNDSLAGSAASLRIAFDEKALYRLCRSLIMLAEPSISLAILENVPPLLKNATVNKKKSKIGEIADAANIISGAMVSGSIRNPSKLFSVPCELYPYWSEDIETFMTGKKGRGVQAKVDMGPGHIVIVEHPIAFSSSNVEKDKKFLMSIRDKTIEDAAQSLLCAAIIGRVQREGLLANIVNRLFDGVNAKPLSPFGDLLPHISSTSPLLPSHHEYMDAKPITISPAHVEGLLRTNSHGGTGDGGKLWTEYSSLYPATSMFNHSKDPTCGHIVPNKADKEDNATCSILVTTTSVKAGEELTVCYHSDEAKAKINWGFKE</sequence>
<dbReference type="SUPFAM" id="SSF82199">
    <property type="entry name" value="SET domain"/>
    <property type="match status" value="1"/>
</dbReference>
<dbReference type="Gene3D" id="1.25.40.10">
    <property type="entry name" value="Tetratricopeptide repeat domain"/>
    <property type="match status" value="2"/>
</dbReference>
<dbReference type="InterPro" id="IPR053209">
    <property type="entry name" value="Gramillin-biosynth_MTr"/>
</dbReference>
<protein>
    <recommendedName>
        <fullName evidence="1">SET domain-containing protein</fullName>
    </recommendedName>
</protein>
<accession>A0A7S3PV56</accession>
<dbReference type="InterPro" id="IPR046341">
    <property type="entry name" value="SET_dom_sf"/>
</dbReference>
<dbReference type="PROSITE" id="PS50280">
    <property type="entry name" value="SET"/>
    <property type="match status" value="1"/>
</dbReference>
<organism evidence="2">
    <name type="scientific">Chaetoceros debilis</name>
    <dbReference type="NCBI Taxonomy" id="122233"/>
    <lineage>
        <taxon>Eukaryota</taxon>
        <taxon>Sar</taxon>
        <taxon>Stramenopiles</taxon>
        <taxon>Ochrophyta</taxon>
        <taxon>Bacillariophyta</taxon>
        <taxon>Coscinodiscophyceae</taxon>
        <taxon>Chaetocerotophycidae</taxon>
        <taxon>Chaetocerotales</taxon>
        <taxon>Chaetocerotaceae</taxon>
        <taxon>Chaetoceros</taxon>
    </lineage>
</organism>
<dbReference type="Pfam" id="PF00856">
    <property type="entry name" value="SET"/>
    <property type="match status" value="1"/>
</dbReference>
<dbReference type="InterPro" id="IPR011990">
    <property type="entry name" value="TPR-like_helical_dom_sf"/>
</dbReference>
<reference evidence="2" key="1">
    <citation type="submission" date="2021-01" db="EMBL/GenBank/DDBJ databases">
        <authorList>
            <person name="Corre E."/>
            <person name="Pelletier E."/>
            <person name="Niang G."/>
            <person name="Scheremetjew M."/>
            <person name="Finn R."/>
            <person name="Kale V."/>
            <person name="Holt S."/>
            <person name="Cochrane G."/>
            <person name="Meng A."/>
            <person name="Brown T."/>
            <person name="Cohen L."/>
        </authorList>
    </citation>
    <scope>NUCLEOTIDE SEQUENCE</scope>
    <source>
        <strain evidence="2">MM31A-1</strain>
    </source>
</reference>
<dbReference type="AlphaFoldDB" id="A0A7S3PV56"/>
<dbReference type="SUPFAM" id="SSF48452">
    <property type="entry name" value="TPR-like"/>
    <property type="match status" value="2"/>
</dbReference>
<dbReference type="InterPro" id="IPR001214">
    <property type="entry name" value="SET_dom"/>
</dbReference>
<gene>
    <name evidence="2" type="ORF">CDEB00056_LOCUS1507</name>
</gene>
<dbReference type="EMBL" id="HBIO01002083">
    <property type="protein sequence ID" value="CAE0456666.1"/>
    <property type="molecule type" value="Transcribed_RNA"/>
</dbReference>
<evidence type="ECO:0000313" key="2">
    <source>
        <dbReference type="EMBL" id="CAE0456666.1"/>
    </source>
</evidence>
<dbReference type="PANTHER" id="PTHR47643:SF2">
    <property type="entry name" value="TPR DOMAIN PROTEIN (AFU_ORTHOLOGUE AFUA_5G12710)"/>
    <property type="match status" value="1"/>
</dbReference>
<dbReference type="PANTHER" id="PTHR47643">
    <property type="entry name" value="TPR DOMAIN PROTEIN (AFU_ORTHOLOGUE AFUA_5G12710)"/>
    <property type="match status" value="1"/>
</dbReference>
<evidence type="ECO:0000259" key="1">
    <source>
        <dbReference type="PROSITE" id="PS50280"/>
    </source>
</evidence>
<name>A0A7S3PV56_9STRA</name>
<proteinExistence type="predicted"/>
<feature type="domain" description="SET" evidence="1">
    <location>
        <begin position="565"/>
        <end position="769"/>
    </location>
</feature>